<sequence>MSKFSRKKKMLIGSLTVLASFGVVGGVALSLDSTLTKYNTSTNSGSSINVNNSIDLPQAPVSSGNSTTVGGENSNGAVDSSAMRMTLTRTVSLLSADAYAYQIKLINNQQKEGTIYFVTPSGLRTDTINFQPGDEIKLLFDPNKGYEGYTVREFKITGASESHFVPTKNDKENKRQFIAKMPEYKDTIDKLTNKSWLYSDDSTPITINPSFIIADIGQNGETVEWEHGAFMEVVNGYVYNLNADTKLSEILTKYEAFKNDNITNPINLFFYLNGHKLILDTNLLSKDADKYAPSGWNLAFYNNSSDSATKEGKYGSIVLDESYNNSWTSANVGRFEFKGVMSFGRSVNYRYVTMSNGIQFLNNDGKDSIVGDIVNVAGKQ</sequence>
<organism evidence="2 3">
    <name type="scientific">Malacoplasma iowae 695</name>
    <dbReference type="NCBI Taxonomy" id="1048830"/>
    <lineage>
        <taxon>Bacteria</taxon>
        <taxon>Bacillati</taxon>
        <taxon>Mycoplasmatota</taxon>
        <taxon>Mycoplasmoidales</taxon>
        <taxon>Mycoplasmoidaceae</taxon>
        <taxon>Malacoplasma</taxon>
    </lineage>
</organism>
<dbReference type="RefSeq" id="WP_004024530.1">
    <property type="nucleotide sequence ID" value="NZ_AGFP01000002.1"/>
</dbReference>
<protein>
    <submittedName>
        <fullName evidence="2">Uncharacterized protein</fullName>
    </submittedName>
</protein>
<accession>A0A6P1LLS1</accession>
<dbReference type="AlphaFoldDB" id="A0A6P1LLS1"/>
<dbReference type="EMBL" id="CP033512">
    <property type="protein sequence ID" value="QHG89442.1"/>
    <property type="molecule type" value="Genomic_DNA"/>
</dbReference>
<name>A0A6P1LLS1_MALIO</name>
<feature type="region of interest" description="Disordered" evidence="1">
    <location>
        <begin position="49"/>
        <end position="77"/>
    </location>
</feature>
<dbReference type="GeneID" id="96866723"/>
<proteinExistence type="predicted"/>
<evidence type="ECO:0000313" key="3">
    <source>
        <dbReference type="Proteomes" id="UP000464283"/>
    </source>
</evidence>
<evidence type="ECO:0000313" key="2">
    <source>
        <dbReference type="EMBL" id="QHG89442.1"/>
    </source>
</evidence>
<feature type="compositionally biased region" description="Polar residues" evidence="1">
    <location>
        <begin position="60"/>
        <end position="77"/>
    </location>
</feature>
<gene>
    <name evidence="2" type="ORF">EER00_00825</name>
</gene>
<evidence type="ECO:0000256" key="1">
    <source>
        <dbReference type="SAM" id="MobiDB-lite"/>
    </source>
</evidence>
<dbReference type="KEGG" id="miw:EER00_00825"/>
<dbReference type="Proteomes" id="UP000464283">
    <property type="component" value="Chromosome"/>
</dbReference>
<reference evidence="3" key="1">
    <citation type="submission" date="2018-11" db="EMBL/GenBank/DDBJ databases">
        <title>The first complete genome sequence of Mycoplasma iowae strain 695.</title>
        <authorList>
            <person name="Ghanem M."/>
            <person name="El-Gazzar M."/>
        </authorList>
    </citation>
    <scope>NUCLEOTIDE SEQUENCE [LARGE SCALE GENOMIC DNA]</scope>
    <source>
        <strain evidence="3">695</strain>
    </source>
</reference>